<dbReference type="AlphaFoldDB" id="A0A8S1K2S5"/>
<gene>
    <name evidence="3" type="ORF">PSON_ATCC_30995.1.T0040307</name>
</gene>
<feature type="compositionally biased region" description="Polar residues" evidence="2">
    <location>
        <begin position="862"/>
        <end position="878"/>
    </location>
</feature>
<comment type="caution">
    <text evidence="3">The sequence shown here is derived from an EMBL/GenBank/DDBJ whole genome shotgun (WGS) entry which is preliminary data.</text>
</comment>
<feature type="compositionally biased region" description="Low complexity" evidence="2">
    <location>
        <begin position="638"/>
        <end position="648"/>
    </location>
</feature>
<feature type="compositionally biased region" description="Low complexity" evidence="2">
    <location>
        <begin position="598"/>
        <end position="608"/>
    </location>
</feature>
<feature type="coiled-coil region" evidence="1">
    <location>
        <begin position="378"/>
        <end position="405"/>
    </location>
</feature>
<dbReference type="EMBL" id="CAJJDN010000004">
    <property type="protein sequence ID" value="CAD8049770.1"/>
    <property type="molecule type" value="Genomic_DNA"/>
</dbReference>
<reference evidence="3" key="1">
    <citation type="submission" date="2021-01" db="EMBL/GenBank/DDBJ databases">
        <authorList>
            <consortium name="Genoscope - CEA"/>
            <person name="William W."/>
        </authorList>
    </citation>
    <scope>NUCLEOTIDE SEQUENCE</scope>
</reference>
<feature type="compositionally biased region" description="Polar residues" evidence="2">
    <location>
        <begin position="619"/>
        <end position="634"/>
    </location>
</feature>
<keyword evidence="4" id="KW-1185">Reference proteome</keyword>
<evidence type="ECO:0000313" key="3">
    <source>
        <dbReference type="EMBL" id="CAD8049770.1"/>
    </source>
</evidence>
<name>A0A8S1K2S5_9CILI</name>
<feature type="region of interest" description="Disordered" evidence="2">
    <location>
        <begin position="856"/>
        <end position="878"/>
    </location>
</feature>
<feature type="compositionally biased region" description="Basic residues" evidence="2">
    <location>
        <begin position="499"/>
        <end position="511"/>
    </location>
</feature>
<evidence type="ECO:0000313" key="4">
    <source>
        <dbReference type="Proteomes" id="UP000692954"/>
    </source>
</evidence>
<proteinExistence type="predicted"/>
<evidence type="ECO:0000256" key="1">
    <source>
        <dbReference type="SAM" id="Coils"/>
    </source>
</evidence>
<organism evidence="3 4">
    <name type="scientific">Paramecium sonneborni</name>
    <dbReference type="NCBI Taxonomy" id="65129"/>
    <lineage>
        <taxon>Eukaryota</taxon>
        <taxon>Sar</taxon>
        <taxon>Alveolata</taxon>
        <taxon>Ciliophora</taxon>
        <taxon>Intramacronucleata</taxon>
        <taxon>Oligohymenophorea</taxon>
        <taxon>Peniculida</taxon>
        <taxon>Parameciidae</taxon>
        <taxon>Paramecium</taxon>
    </lineage>
</organism>
<evidence type="ECO:0000256" key="2">
    <source>
        <dbReference type="SAM" id="MobiDB-lite"/>
    </source>
</evidence>
<dbReference type="Proteomes" id="UP000692954">
    <property type="component" value="Unassembled WGS sequence"/>
</dbReference>
<protein>
    <submittedName>
        <fullName evidence="3">Uncharacterized protein</fullName>
    </submittedName>
</protein>
<accession>A0A8S1K2S5</accession>
<keyword evidence="1" id="KW-0175">Coiled coil</keyword>
<sequence>MESSLSKINNMSDKAMVELQKQPLIIWNSGCINTIKYILDKLKSCVEEVSFNLMSKDLNSEAQLLQKLSTNYAIVFDKVLEINSRKIVNAPELPIEYCSRQPNSTRTVLGGTEVQNFKIHSQKQSEFIEAEQTFKMNKQKIFRKMENKSTSTSDDAMLKLLQGNIQNETEKELLRMQEENEANLIDLKKQLKLKGLWSEITSSHATQKLNDLNRHMERESFKNDLYITDQIKQSNEIKDEDEFDIKKEVKDKILLVQKKTAERIMRAAERKIRLEYDQFVIKKTASILVKKSKTQNFQRIEELERLIKDRNEEIVEKEAKINQLFLKFEEQEKKFANLLKQIDNYKVTQKIEVCNTIVQKNGKKSDVEVQVSMMDPRVELFELRLQEIMEENDEMKEELKLLHEKALEDKIQSLTGPKQIEEVLLLLLQSDLSPENKIISLNTLLQYIKDNSAEDIARLAPNELYRIVRSKLKFNCESPLEKLDELSADEDDSYEKKSITKKRGRNKKKRVSHIEKPLDAQIQEQVDLDKIATQRRLVQSETEDETNKQQKKQLIQLNQVDDITKKTSIHKQIEQVYSPKSTNRSNITFRQKQGYLKNNRNNSAINNDSSKKDQNSSSGQFGVQNSRPTLTQLESKSNKQSFSNFSSKELTMQKGEKHKKSSIMDQSDIQCDFYKQIKTKDIGIQVILKQESINPPQQQQNINHLPIQQPQVPQQKEKVEEQSKKLNESQIYRATAESISQKTTQTDDFFLWNLFQKMAGDLGLSEDQLKKLETVFLNEQQFIHFYEKTQSQKQISRNSTIQVDTLGDYKRDSLKNLDRSTCQRNSIKIRTSSQQNIYTNNEMLDNYTNQKNEIADDDQQKNQHTQPTSWHSPVVSRQQSQIIFSGTQNQNNNYGQINQPWSPNGIGNGLRSNSPMNPNSSQGIRSVSQLINTGDNVHILTYGTISPSGQFNQNKHRTTSSSQKILDDMLKSKTQIIKSQDQIQREQKEQKLFFSVFGDELQNDEEFDLEIIRQNMGKPLEVIQDHLKEESIKKVFTQLAQKEKNELKDKIFLIISNYCNKSVQTITYFDFKKYYENYMRVHKRCGDESRIGFGFVSKRKILNLSKQSVSPFEQLPKLK</sequence>
<feature type="coiled-coil region" evidence="1">
    <location>
        <begin position="300"/>
        <end position="348"/>
    </location>
</feature>
<feature type="region of interest" description="Disordered" evidence="2">
    <location>
        <begin position="591"/>
        <end position="664"/>
    </location>
</feature>
<dbReference type="OrthoDB" id="301897at2759"/>
<feature type="region of interest" description="Disordered" evidence="2">
    <location>
        <begin position="488"/>
        <end position="516"/>
    </location>
</feature>